<organism evidence="1 2">
    <name type="scientific">Nonomuraea diastatica</name>
    <dbReference type="NCBI Taxonomy" id="1848329"/>
    <lineage>
        <taxon>Bacteria</taxon>
        <taxon>Bacillati</taxon>
        <taxon>Actinomycetota</taxon>
        <taxon>Actinomycetes</taxon>
        <taxon>Streptosporangiales</taxon>
        <taxon>Streptosporangiaceae</taxon>
        <taxon>Nonomuraea</taxon>
    </lineage>
</organism>
<dbReference type="AlphaFoldDB" id="A0A4R4VYH0"/>
<sequence length="118" mass="12284">MPEHAAQALLLDEPTIAENEDAVIASANAIKARGLTGKTVVFGIGINPTVAHLLLAGDGTVWETTGQDAASWANEVVKVAKALRSGAGTGQFEHFTPGPVYSSEDPEAVRRYLSAAAR</sequence>
<gene>
    <name evidence="1" type="ORF">E1294_45485</name>
</gene>
<dbReference type="OrthoDB" id="3837830at2"/>
<evidence type="ECO:0000313" key="1">
    <source>
        <dbReference type="EMBL" id="TDD11162.1"/>
    </source>
</evidence>
<evidence type="ECO:0000313" key="2">
    <source>
        <dbReference type="Proteomes" id="UP000294543"/>
    </source>
</evidence>
<name>A0A4R4VYH0_9ACTN</name>
<dbReference type="EMBL" id="SMKP01000222">
    <property type="protein sequence ID" value="TDD11162.1"/>
    <property type="molecule type" value="Genomic_DNA"/>
</dbReference>
<accession>A0A4R4VYH0</accession>
<reference evidence="1 2" key="1">
    <citation type="submission" date="2019-03" db="EMBL/GenBank/DDBJ databases">
        <title>Draft genome sequences of novel Actinobacteria.</title>
        <authorList>
            <person name="Sahin N."/>
            <person name="Ay H."/>
            <person name="Saygin H."/>
        </authorList>
    </citation>
    <scope>NUCLEOTIDE SEQUENCE [LARGE SCALE GENOMIC DNA]</scope>
    <source>
        <strain evidence="1 2">KC712</strain>
    </source>
</reference>
<proteinExistence type="predicted"/>
<dbReference type="SUPFAM" id="SSF53822">
    <property type="entry name" value="Periplasmic binding protein-like I"/>
    <property type="match status" value="1"/>
</dbReference>
<comment type="caution">
    <text evidence="1">The sequence shown here is derived from an EMBL/GenBank/DDBJ whole genome shotgun (WGS) entry which is preliminary data.</text>
</comment>
<protein>
    <submittedName>
        <fullName evidence="1">Uncharacterized protein</fullName>
    </submittedName>
</protein>
<dbReference type="InterPro" id="IPR028082">
    <property type="entry name" value="Peripla_BP_I"/>
</dbReference>
<keyword evidence="2" id="KW-1185">Reference proteome</keyword>
<dbReference type="Gene3D" id="3.40.50.2300">
    <property type="match status" value="2"/>
</dbReference>
<dbReference type="Proteomes" id="UP000294543">
    <property type="component" value="Unassembled WGS sequence"/>
</dbReference>
<dbReference type="RefSeq" id="WP_132517944.1">
    <property type="nucleotide sequence ID" value="NZ_SMKP01000222.1"/>
</dbReference>